<comment type="caution">
    <text evidence="2">The sequence shown here is derived from an EMBL/GenBank/DDBJ whole genome shotgun (WGS) entry which is preliminary data.</text>
</comment>
<proteinExistence type="predicted"/>
<accession>A0A9X5ZDX5</accession>
<dbReference type="RefSeq" id="WP_065382078.1">
    <property type="nucleotide sequence ID" value="NZ_AP024504.2"/>
</dbReference>
<dbReference type="SUPFAM" id="SSF51126">
    <property type="entry name" value="Pectin lyase-like"/>
    <property type="match status" value="1"/>
</dbReference>
<evidence type="ECO:0000256" key="1">
    <source>
        <dbReference type="SAM" id="SignalP"/>
    </source>
</evidence>
<dbReference type="InterPro" id="IPR006626">
    <property type="entry name" value="PbH1"/>
</dbReference>
<dbReference type="InterPro" id="IPR011050">
    <property type="entry name" value="Pectin_lyase_fold/virulence"/>
</dbReference>
<evidence type="ECO:0000313" key="3">
    <source>
        <dbReference type="Proteomes" id="UP000184161"/>
    </source>
</evidence>
<evidence type="ECO:0000313" key="2">
    <source>
        <dbReference type="EMBL" id="OJS95261.1"/>
    </source>
</evidence>
<organism evidence="2 3">
    <name type="scientific">Bacillus cereus</name>
    <dbReference type="NCBI Taxonomy" id="1396"/>
    <lineage>
        <taxon>Bacteria</taxon>
        <taxon>Bacillati</taxon>
        <taxon>Bacillota</taxon>
        <taxon>Bacilli</taxon>
        <taxon>Bacillales</taxon>
        <taxon>Bacillaceae</taxon>
        <taxon>Bacillus</taxon>
        <taxon>Bacillus cereus group</taxon>
    </lineage>
</organism>
<dbReference type="SMART" id="SM00710">
    <property type="entry name" value="PbH1"/>
    <property type="match status" value="5"/>
</dbReference>
<protein>
    <recommendedName>
        <fullName evidence="4">Right-handed parallel beta-helix repeat-containing protein</fullName>
    </recommendedName>
</protein>
<feature type="chain" id="PRO_5040762697" description="Right-handed parallel beta-helix repeat-containing protein" evidence="1">
    <location>
        <begin position="30"/>
        <end position="650"/>
    </location>
</feature>
<evidence type="ECO:0008006" key="4">
    <source>
        <dbReference type="Google" id="ProtNLM"/>
    </source>
</evidence>
<dbReference type="Gene3D" id="2.160.20.10">
    <property type="entry name" value="Single-stranded right-handed beta-helix, Pectin lyase-like"/>
    <property type="match status" value="1"/>
</dbReference>
<name>A0A9X5ZDX5_BACCE</name>
<dbReference type="Proteomes" id="UP000184161">
    <property type="component" value="Unassembled WGS sequence"/>
</dbReference>
<gene>
    <name evidence="2" type="ORF">BKK64_13470</name>
</gene>
<reference evidence="2 3" key="1">
    <citation type="submission" date="2016-10" db="EMBL/GenBank/DDBJ databases">
        <title>Draft Genome Sequence of one Bacillus cereus strain isolated from pooled breast milk.</title>
        <authorList>
            <person name="Woudstra C."/>
            <person name="Chamoin A."/>
            <person name="Gentil S."/>
            <person name="Rambeloson T."/>
            <person name="Delannoye S."/>
            <person name="Heinnekine J.A."/>
            <person name="Herbin S."/>
            <person name="Fach P."/>
        </authorList>
    </citation>
    <scope>NUCLEOTIDE SEQUENCE [LARGE SCALE GENOMIC DNA]</scope>
    <source>
        <strain evidence="2 3">16SBCL1279</strain>
    </source>
</reference>
<dbReference type="InterPro" id="IPR012334">
    <property type="entry name" value="Pectin_lyas_fold"/>
</dbReference>
<keyword evidence="1" id="KW-0732">Signal</keyword>
<sequence>MKFIYKVGLFSFAFICFIWNAYLPSSAFAVSTSQTENKNAPLIRVLNNLGHEIDTYSMVKGNDKAMKQATDKVKSLPVNEQGNKGTIEVPEGKWNFKNEIFLPEGTTLRGKSQKTILVRSFGEFPKKPIEIIDGKEYYQGIIRMQSHTALKNITLDGEKGNEKSNPHQNGIVARGHYTEGGEATLPHESDYLKDIMIEDVVIRNITGDGITLDLIKELHIKGSKSVAVDGEKRMLVENAGNSGIIGYSIETAEIQNVVTRNIGGEDKKGKIGKNYNIALSMRKMKEPPNPGYKLQAKYPISKNVKVRDSVFIDNCYWEGLDTHSGENMEFTNNIFVGIARPIVIGGLEYRGKYYYPPKKITVEKNYINAAEHIDKWKPKNNKKSEVGIAVWGTNQTFPIEKNGKLLNPLDEGYKENIGYIKETKIMNNVIEQVEPGDDSSRFGGVALKLTEGILVENNQIGWVKSDSVKRGGIILNNSNKEFEIRGNQVGWIQKSSLITDDTKQKGHAPVEIIETGNNGTVTDNCWNENNKVGINDEKYGDYTNNKLRGIESNKWRTGKPYDENGYNYGLSKLKWDTKEGVVTGKAGKDVGSVVLKYGDTKLVETNVSNQQFTLTTDELKHGDKKFQIVARNSHINPKYRYEVHSEELIK</sequence>
<feature type="signal peptide" evidence="1">
    <location>
        <begin position="1"/>
        <end position="29"/>
    </location>
</feature>
<dbReference type="AlphaFoldDB" id="A0A9X5ZDX5"/>
<dbReference type="EMBL" id="MLYK01000030">
    <property type="protein sequence ID" value="OJS95261.1"/>
    <property type="molecule type" value="Genomic_DNA"/>
</dbReference>